<dbReference type="CDD" id="cd09272">
    <property type="entry name" value="RNase_HI_RT_Ty1"/>
    <property type="match status" value="1"/>
</dbReference>
<dbReference type="Pfam" id="PF07727">
    <property type="entry name" value="RVT_2"/>
    <property type="match status" value="1"/>
</dbReference>
<protein>
    <submittedName>
        <fullName evidence="3">Zinc finger, CCHC-type containing protein</fullName>
    </submittedName>
</protein>
<gene>
    <name evidence="3" type="ORF">Tco_0800620</name>
</gene>
<organism evidence="3 4">
    <name type="scientific">Tanacetum coccineum</name>
    <dbReference type="NCBI Taxonomy" id="301880"/>
    <lineage>
        <taxon>Eukaryota</taxon>
        <taxon>Viridiplantae</taxon>
        <taxon>Streptophyta</taxon>
        <taxon>Embryophyta</taxon>
        <taxon>Tracheophyta</taxon>
        <taxon>Spermatophyta</taxon>
        <taxon>Magnoliopsida</taxon>
        <taxon>eudicotyledons</taxon>
        <taxon>Gunneridae</taxon>
        <taxon>Pentapetalae</taxon>
        <taxon>asterids</taxon>
        <taxon>campanulids</taxon>
        <taxon>Asterales</taxon>
        <taxon>Asteraceae</taxon>
        <taxon>Asteroideae</taxon>
        <taxon>Anthemideae</taxon>
        <taxon>Anthemidinae</taxon>
        <taxon>Tanacetum</taxon>
    </lineage>
</organism>
<keyword evidence="4" id="KW-1185">Reference proteome</keyword>
<dbReference type="Proteomes" id="UP001151760">
    <property type="component" value="Unassembled WGS sequence"/>
</dbReference>
<evidence type="ECO:0000259" key="2">
    <source>
        <dbReference type="Pfam" id="PF25597"/>
    </source>
</evidence>
<dbReference type="PANTHER" id="PTHR11439:SF521">
    <property type="entry name" value="RNA-DIRECTED DNA POLYMERASE"/>
    <property type="match status" value="1"/>
</dbReference>
<accession>A0ABQ4ZWY6</accession>
<feature type="domain" description="Reverse transcriptase Ty1/copia-type" evidence="1">
    <location>
        <begin position="222"/>
        <end position="339"/>
    </location>
</feature>
<feature type="domain" description="Retroviral polymerase SH3-like" evidence="2">
    <location>
        <begin position="53"/>
        <end position="116"/>
    </location>
</feature>
<evidence type="ECO:0000313" key="3">
    <source>
        <dbReference type="EMBL" id="GJS93652.1"/>
    </source>
</evidence>
<sequence length="524" mass="58732">MVAAAMSVVYVLTTPIPEDGGDDPTVEQVRKRNKWDNDDYVCRGLILKGFAMAVVRLPNSKLKTLGERGIECIFVGYAEHSKAFRFYVIEPNESVLINSIIESRDAIFDENRFSSVPRPSLSIPKGTKDIGGSVVPEKVTEEVVQQPEPELRKSKRNRTPKNFGPEFQLYLIEGTRDEVSDQHSYCFNVEDDPKTFDEAMKSQDVAFWKEAINDEMDSIMGNNTWVLADLPPGCKPLGCKWIFKRKLKVDGTIKKFKARLVIQGFKQKSGIDYFDTYAPVACISTIRLLIAMASIHNLIIHQMDVKTAFLNGDLDEEVYMNQPQGFIMPGNENKVDLTKEFLSLKFFMKDMGEADVILVSNPMDTCEKLMPNNGQAVSQLEYSRVIGCLMYAMTCTRPGIAFAMGKLSRYTSNPSTQHWQAIQRASKKQTCITSSTMESEFVALAAAGKEAECAATLAKAYSQMYNSKSRHLGVRHSMIHELITNGVISIEFVMSQQNLADHLTKGLARDLVIKSAEGMRLKSN</sequence>
<reference evidence="3" key="2">
    <citation type="submission" date="2022-01" db="EMBL/GenBank/DDBJ databases">
        <authorList>
            <person name="Yamashiro T."/>
            <person name="Shiraishi A."/>
            <person name="Satake H."/>
            <person name="Nakayama K."/>
        </authorList>
    </citation>
    <scope>NUCLEOTIDE SEQUENCE</scope>
</reference>
<dbReference type="PANTHER" id="PTHR11439">
    <property type="entry name" value="GAG-POL-RELATED RETROTRANSPOSON"/>
    <property type="match status" value="1"/>
</dbReference>
<evidence type="ECO:0000313" key="4">
    <source>
        <dbReference type="Proteomes" id="UP001151760"/>
    </source>
</evidence>
<dbReference type="SUPFAM" id="SSF56672">
    <property type="entry name" value="DNA/RNA polymerases"/>
    <property type="match status" value="1"/>
</dbReference>
<dbReference type="InterPro" id="IPR057670">
    <property type="entry name" value="SH3_retrovirus"/>
</dbReference>
<proteinExistence type="predicted"/>
<dbReference type="EMBL" id="BQNB010011672">
    <property type="protein sequence ID" value="GJS93652.1"/>
    <property type="molecule type" value="Genomic_DNA"/>
</dbReference>
<dbReference type="Pfam" id="PF25597">
    <property type="entry name" value="SH3_retrovirus"/>
    <property type="match status" value="1"/>
</dbReference>
<name>A0ABQ4ZWY6_9ASTR</name>
<dbReference type="InterPro" id="IPR043502">
    <property type="entry name" value="DNA/RNA_pol_sf"/>
</dbReference>
<comment type="caution">
    <text evidence="3">The sequence shown here is derived from an EMBL/GenBank/DDBJ whole genome shotgun (WGS) entry which is preliminary data.</text>
</comment>
<reference evidence="3" key="1">
    <citation type="journal article" date="2022" name="Int. J. Mol. Sci.">
        <title>Draft Genome of Tanacetum Coccineum: Genomic Comparison of Closely Related Tanacetum-Family Plants.</title>
        <authorList>
            <person name="Yamashiro T."/>
            <person name="Shiraishi A."/>
            <person name="Nakayama K."/>
            <person name="Satake H."/>
        </authorList>
    </citation>
    <scope>NUCLEOTIDE SEQUENCE</scope>
</reference>
<dbReference type="InterPro" id="IPR013103">
    <property type="entry name" value="RVT_2"/>
</dbReference>
<evidence type="ECO:0000259" key="1">
    <source>
        <dbReference type="Pfam" id="PF07727"/>
    </source>
</evidence>